<dbReference type="PANTHER" id="PTHR46082:SF11">
    <property type="entry name" value="AAA+ ATPASE DOMAIN-CONTAINING PROTEIN-RELATED"/>
    <property type="match status" value="1"/>
</dbReference>
<dbReference type="InterPro" id="IPR053137">
    <property type="entry name" value="NLR-like"/>
</dbReference>
<organism evidence="3 4">
    <name type="scientific">Orbilia blumenaviensis</name>
    <dbReference type="NCBI Taxonomy" id="1796055"/>
    <lineage>
        <taxon>Eukaryota</taxon>
        <taxon>Fungi</taxon>
        <taxon>Dikarya</taxon>
        <taxon>Ascomycota</taxon>
        <taxon>Pezizomycotina</taxon>
        <taxon>Orbiliomycetes</taxon>
        <taxon>Orbiliales</taxon>
        <taxon>Orbiliaceae</taxon>
        <taxon>Orbilia</taxon>
    </lineage>
</organism>
<feature type="region of interest" description="Disordered" evidence="1">
    <location>
        <begin position="1516"/>
        <end position="1537"/>
    </location>
</feature>
<comment type="caution">
    <text evidence="3">The sequence shown here is derived from an EMBL/GenBank/DDBJ whole genome shotgun (WGS) entry which is preliminary data.</text>
</comment>
<name>A0AAV9UK48_9PEZI</name>
<evidence type="ECO:0000313" key="4">
    <source>
        <dbReference type="Proteomes" id="UP001373714"/>
    </source>
</evidence>
<sequence length="1537" mass="172197">MADSPAQGETKVTAGRPHSAAATQTPAAQQKDPRSPTLKSKYKQPTGSRTSNPHTQGSSPAKGNEDSGYYDEVNSFATRSSFETQGQKVPLRRPIFAPRKASEGHKSQIRNEIPRRASGKSGTNIQYSARCLYPDCTAVRNGESYTRVESKISIHLMSRHPYFWRRNNPQGHFAITGPEPEREETIYPVQAPVSVSPPPTSRLLAALLASNKHLPSTDKASYGYALRSSGRAFIGKCDNPTPETDTTHVEGLEFETLQFRTTAAKVKDTKAVSDSSSIMTATKEHYISELADTLFQGIHANRFNHQTLNNISESLPELLKAFAVRIGYKAPSQIHRDVMFFIHKNRRDIASLFRKKHARKYEELLDAGLKTGGSMSRRERKDLQRARTEFLPAARKRFCRDENKIPEIYVPEEARFEDGYANINEALQAYRDCISNDLAYEWLTQTLQSQAHLISGGHTCMDDIKKKIIAFLPSTRTISKTESSEAFNVCFMTGFKPFDFIKEQEYTGDLEPGDAIMKSITLTGSLDDAQALPCAQYLIQTWPLTGRDIVELIKKVLRGSAVTSHKCTLWDKTELTISIRGSELIAEALGPSPSIIEIGQQMAWLSAAFRASSRETAISICVPSIQYIVTRNDLDPDPQISSPPLILCKFDFLSQQHSKAIATSRGQCWHGLFRNPVVVVGYPISRRPSAGTGRGLEIPLNIMAALVGTNHVQLFNRRLYIKRFSAMLIPTKREDDILVWHLLYKPDGGHISYLDSADAGHLGSLDISKIETLRHILGWCSDVRYYAGASDANYKDIRESGLPIPDGDNYVLGKVHIQGGRIIKGGFPVILGKRDIPPHIPREDFGGRLQWIDEKPFVLWDEQDKRGWLVNGSSILLHLLRKSLDSKGASTNKFSFNFRFKKEFMQEAPITHTPASAVRVLWNETNLKLELYRKSEGNFCVQDRVDELLNVLEQIVEHQIGIGKRELGNENNISKEHLEGWDFNDLATSEDPYYPRFATFAKPSGGWIKFSRVINAAILFGRKFGEIIRAENIACSRWATVPTGKYYLAAAIDDLREIMKKNAGDQYSSPMRLTSDIIWHTPNMMFGKCKCGRNKREGKHSNFIQVALPTQQYNQAKKEKAFHLGNGGAVIFGRNHRTQRLLYERESLLGDEVPSAYSKHDTSFNGTRSDDSGVGLSQTPSLLPNFNCSEYRVGIICALPKEFFAVRALFDNEHGDECLKSLCTAGDAYVNNYALGCFFEHKVVAVCLSSGGYGLSAASTVYTNLSRSFRELKLCLLVGIGGGVPSKNIRLGDVVVSHPTGNYPGVIQYDFGQEFGTEFKIKGTLERPPDFILGAISKLKSNPNKSPQPLQAYLKAIEEKDQEYGHPGREKDHLFIRNHSSRGNSSIPRYHQYRTTQNFPHIEDDPRIHYGLIGSANRVMKDAKIRDQLSEKYNFLCFEMEAAAIMDGRNCKGLVIRGISDYSDSTKDDVWQNYAAATAAAYAKFLLSTTMIPGGMESLQMGSVETQPMKRILTPEYLPARPDPTRKRRRKEYTLQS</sequence>
<feature type="region of interest" description="Disordered" evidence="1">
    <location>
        <begin position="1"/>
        <end position="109"/>
    </location>
</feature>
<feature type="compositionally biased region" description="Basic and acidic residues" evidence="1">
    <location>
        <begin position="1365"/>
        <end position="1375"/>
    </location>
</feature>
<gene>
    <name evidence="3" type="ORF">TWF730_011079</name>
</gene>
<dbReference type="Proteomes" id="UP001373714">
    <property type="component" value="Unassembled WGS sequence"/>
</dbReference>
<dbReference type="GO" id="GO:0003824">
    <property type="term" value="F:catalytic activity"/>
    <property type="evidence" value="ECO:0007669"/>
    <property type="project" value="InterPro"/>
</dbReference>
<dbReference type="Gene3D" id="3.40.50.1580">
    <property type="entry name" value="Nucleoside phosphorylase domain"/>
    <property type="match status" value="1"/>
</dbReference>
<keyword evidence="4" id="KW-1185">Reference proteome</keyword>
<protein>
    <recommendedName>
        <fullName evidence="2">Nucleoside phosphorylase domain-containing protein</fullName>
    </recommendedName>
</protein>
<accession>A0AAV9UK48</accession>
<evidence type="ECO:0000313" key="3">
    <source>
        <dbReference type="EMBL" id="KAK6343489.1"/>
    </source>
</evidence>
<proteinExistence type="predicted"/>
<evidence type="ECO:0000256" key="1">
    <source>
        <dbReference type="SAM" id="MobiDB-lite"/>
    </source>
</evidence>
<feature type="region of interest" description="Disordered" evidence="1">
    <location>
        <begin position="1365"/>
        <end position="1388"/>
    </location>
</feature>
<reference evidence="3 4" key="1">
    <citation type="submission" date="2019-10" db="EMBL/GenBank/DDBJ databases">
        <authorList>
            <person name="Palmer J.M."/>
        </authorList>
    </citation>
    <scope>NUCLEOTIDE SEQUENCE [LARGE SCALE GENOMIC DNA]</scope>
    <source>
        <strain evidence="3 4">TWF730</strain>
    </source>
</reference>
<evidence type="ECO:0000259" key="2">
    <source>
        <dbReference type="Pfam" id="PF01048"/>
    </source>
</evidence>
<dbReference type="InterPro" id="IPR000845">
    <property type="entry name" value="Nucleoside_phosphorylase_d"/>
</dbReference>
<dbReference type="InterPro" id="IPR035994">
    <property type="entry name" value="Nucleoside_phosphorylase_sf"/>
</dbReference>
<dbReference type="PANTHER" id="PTHR46082">
    <property type="entry name" value="ATP/GTP-BINDING PROTEIN-RELATED"/>
    <property type="match status" value="1"/>
</dbReference>
<dbReference type="GO" id="GO:0009116">
    <property type="term" value="P:nucleoside metabolic process"/>
    <property type="evidence" value="ECO:0007669"/>
    <property type="project" value="InterPro"/>
</dbReference>
<feature type="compositionally biased region" description="Polar residues" evidence="1">
    <location>
        <begin position="43"/>
        <end position="61"/>
    </location>
</feature>
<dbReference type="EMBL" id="JAVHNS010000009">
    <property type="protein sequence ID" value="KAK6343489.1"/>
    <property type="molecule type" value="Genomic_DNA"/>
</dbReference>
<feature type="compositionally biased region" description="Low complexity" evidence="1">
    <location>
        <begin position="20"/>
        <end position="30"/>
    </location>
</feature>
<feature type="compositionally biased region" description="Polar residues" evidence="1">
    <location>
        <begin position="75"/>
        <end position="87"/>
    </location>
</feature>
<dbReference type="SUPFAM" id="SSF53167">
    <property type="entry name" value="Purine and uridine phosphorylases"/>
    <property type="match status" value="1"/>
</dbReference>
<feature type="domain" description="Nucleoside phosphorylase" evidence="2">
    <location>
        <begin position="1192"/>
        <end position="1478"/>
    </location>
</feature>
<dbReference type="Pfam" id="PF01048">
    <property type="entry name" value="PNP_UDP_1"/>
    <property type="match status" value="1"/>
</dbReference>